<name>A0AAV6WU51_9LAMI</name>
<reference evidence="3" key="1">
    <citation type="submission" date="2019-10" db="EMBL/GenBank/DDBJ databases">
        <authorList>
            <person name="Zhang R."/>
            <person name="Pan Y."/>
            <person name="Wang J."/>
            <person name="Ma R."/>
            <person name="Yu S."/>
        </authorList>
    </citation>
    <scope>NUCLEOTIDE SEQUENCE</scope>
    <source>
        <strain evidence="3">LA-IB0</strain>
        <tissue evidence="3">Leaf</tissue>
    </source>
</reference>
<keyword evidence="1 2" id="KW-0732">Signal</keyword>
<gene>
    <name evidence="3" type="ORF">BUALT_Bualt12G0071000</name>
</gene>
<evidence type="ECO:0000256" key="1">
    <source>
        <dbReference type="ARBA" id="ARBA00022729"/>
    </source>
</evidence>
<sequence>MNTSSCYMVLTTLLLVFFSCHVVESNHTYDKLNATIGVQEVVAWRNQCPEANIQISQAVQSPTIGIPTYIVSIANLCNNNCVVAKVHVHCGWFSSARLVNPKLFKRLSFDDCVVNNGDPIPYGHIIEFEYETTFRYPLSVASYVCSA</sequence>
<dbReference type="AlphaFoldDB" id="A0AAV6WU51"/>
<dbReference type="PANTHER" id="PTHR33184:SF2">
    <property type="entry name" value="APPLE DOMAIN-CONTAINING PROTEIN"/>
    <property type="match status" value="1"/>
</dbReference>
<organism evidence="3 4">
    <name type="scientific">Buddleja alternifolia</name>
    <dbReference type="NCBI Taxonomy" id="168488"/>
    <lineage>
        <taxon>Eukaryota</taxon>
        <taxon>Viridiplantae</taxon>
        <taxon>Streptophyta</taxon>
        <taxon>Embryophyta</taxon>
        <taxon>Tracheophyta</taxon>
        <taxon>Spermatophyta</taxon>
        <taxon>Magnoliopsida</taxon>
        <taxon>eudicotyledons</taxon>
        <taxon>Gunneridae</taxon>
        <taxon>Pentapetalae</taxon>
        <taxon>asterids</taxon>
        <taxon>lamiids</taxon>
        <taxon>Lamiales</taxon>
        <taxon>Scrophulariaceae</taxon>
        <taxon>Buddlejeae</taxon>
        <taxon>Buddleja</taxon>
    </lineage>
</organism>
<dbReference type="Pfam" id="PF24068">
    <property type="entry name" value="TPD1_C"/>
    <property type="match status" value="1"/>
</dbReference>
<evidence type="ECO:0000256" key="2">
    <source>
        <dbReference type="SAM" id="SignalP"/>
    </source>
</evidence>
<dbReference type="InterPro" id="IPR040361">
    <property type="entry name" value="TPD1"/>
</dbReference>
<protein>
    <submittedName>
        <fullName evidence="3">Uncharacterized protein</fullName>
    </submittedName>
</protein>
<feature type="signal peptide" evidence="2">
    <location>
        <begin position="1"/>
        <end position="25"/>
    </location>
</feature>
<feature type="chain" id="PRO_5043675405" evidence="2">
    <location>
        <begin position="26"/>
        <end position="147"/>
    </location>
</feature>
<evidence type="ECO:0000313" key="3">
    <source>
        <dbReference type="EMBL" id="KAG8372485.1"/>
    </source>
</evidence>
<dbReference type="GO" id="GO:0001709">
    <property type="term" value="P:cell fate determination"/>
    <property type="evidence" value="ECO:0007669"/>
    <property type="project" value="TreeGrafter"/>
</dbReference>
<keyword evidence="4" id="KW-1185">Reference proteome</keyword>
<evidence type="ECO:0000313" key="4">
    <source>
        <dbReference type="Proteomes" id="UP000826271"/>
    </source>
</evidence>
<dbReference type="PANTHER" id="PTHR33184">
    <property type="entry name" value="PROTEIN TAPETUM DETERMINANT 1-LIKE-RELATED"/>
    <property type="match status" value="1"/>
</dbReference>
<accession>A0AAV6WU51</accession>
<dbReference type="Proteomes" id="UP000826271">
    <property type="component" value="Unassembled WGS sequence"/>
</dbReference>
<comment type="caution">
    <text evidence="3">The sequence shown here is derived from an EMBL/GenBank/DDBJ whole genome shotgun (WGS) entry which is preliminary data.</text>
</comment>
<dbReference type="EMBL" id="WHWC01000012">
    <property type="protein sequence ID" value="KAG8372485.1"/>
    <property type="molecule type" value="Genomic_DNA"/>
</dbReference>
<proteinExistence type="predicted"/>